<evidence type="ECO:0000313" key="3">
    <source>
        <dbReference type="EnsemblMetazoa" id="CJA10907.1"/>
    </source>
</evidence>
<feature type="signal peptide" evidence="2">
    <location>
        <begin position="1"/>
        <end position="20"/>
    </location>
</feature>
<feature type="chain" id="PRO_5035929940" description="Galectin" evidence="2">
    <location>
        <begin position="21"/>
        <end position="380"/>
    </location>
</feature>
<reference evidence="3" key="2">
    <citation type="submission" date="2022-06" db="UniProtKB">
        <authorList>
            <consortium name="EnsemblMetazoa"/>
        </authorList>
    </citation>
    <scope>IDENTIFICATION</scope>
    <source>
        <strain evidence="3">DF5081</strain>
    </source>
</reference>
<proteinExistence type="predicted"/>
<feature type="region of interest" description="Disordered" evidence="1">
    <location>
        <begin position="288"/>
        <end position="319"/>
    </location>
</feature>
<protein>
    <recommendedName>
        <fullName evidence="5">Galectin</fullName>
    </recommendedName>
</protein>
<dbReference type="Proteomes" id="UP000005237">
    <property type="component" value="Unassembled WGS sequence"/>
</dbReference>
<accession>A0A8R1HZ82</accession>
<evidence type="ECO:0000256" key="1">
    <source>
        <dbReference type="SAM" id="MobiDB-lite"/>
    </source>
</evidence>
<name>A0A8R1HZ82_CAEJA</name>
<feature type="region of interest" description="Disordered" evidence="1">
    <location>
        <begin position="344"/>
        <end position="380"/>
    </location>
</feature>
<dbReference type="EnsemblMetazoa" id="CJA10907.1">
    <property type="protein sequence ID" value="CJA10907.1"/>
    <property type="gene ID" value="WBGene00130111"/>
</dbReference>
<dbReference type="AlphaFoldDB" id="A0A8R1HZ82"/>
<evidence type="ECO:0008006" key="5">
    <source>
        <dbReference type="Google" id="ProtNLM"/>
    </source>
</evidence>
<reference evidence="4" key="1">
    <citation type="submission" date="2010-08" db="EMBL/GenBank/DDBJ databases">
        <authorList>
            <consortium name="Caenorhabditis japonica Sequencing Consortium"/>
            <person name="Wilson R.K."/>
        </authorList>
    </citation>
    <scope>NUCLEOTIDE SEQUENCE [LARGE SCALE GENOMIC DNA]</scope>
    <source>
        <strain evidence="4">DF5081</strain>
    </source>
</reference>
<feature type="compositionally biased region" description="Low complexity" evidence="1">
    <location>
        <begin position="344"/>
        <end position="366"/>
    </location>
</feature>
<evidence type="ECO:0000313" key="4">
    <source>
        <dbReference type="Proteomes" id="UP000005237"/>
    </source>
</evidence>
<evidence type="ECO:0000256" key="2">
    <source>
        <dbReference type="SAM" id="SignalP"/>
    </source>
</evidence>
<organism evidence="3 4">
    <name type="scientific">Caenorhabditis japonica</name>
    <dbReference type="NCBI Taxonomy" id="281687"/>
    <lineage>
        <taxon>Eukaryota</taxon>
        <taxon>Metazoa</taxon>
        <taxon>Ecdysozoa</taxon>
        <taxon>Nematoda</taxon>
        <taxon>Chromadorea</taxon>
        <taxon>Rhabditida</taxon>
        <taxon>Rhabditina</taxon>
        <taxon>Rhabditomorpha</taxon>
        <taxon>Rhabditoidea</taxon>
        <taxon>Rhabditidae</taxon>
        <taxon>Peloderinae</taxon>
        <taxon>Caenorhabditis</taxon>
    </lineage>
</organism>
<keyword evidence="4" id="KW-1185">Reference proteome</keyword>
<sequence length="380" mass="41066">MAFQRLIVLSVLTATILVLGDDLICPENTITINDGTTGQLPIGATSMVQVAAGTNCTYMYDDSGYMEVSGMSPTQGFSPILNYTFSELNNVSLPQLIPSSMATFHIYKSSVTFKLRVNEKSDWFSTEPGKKKVVVSPNLWNPEADPNFDYTFTDYLQTYNFSINLESIHLVNAEDELVVQVGSIGGPTTWDKTYTNTKIPKGPISAIGRYLHLNFTGSKDSDIILNFDMIQQDAPLIQTTEAVETSTIASTGFESSTITEQSTNTQSTTVLKSTIPTVVTSSLSTTKMSFSTTPSTLNPELETDASSTPITESTSLSNTSDIFTSGTSVTEASIESTVSTLSTESQLSSTTTTSKSVSSTRLVSSSPSPPTKKVRTFFQH</sequence>
<keyword evidence="2" id="KW-0732">Signal</keyword>